<evidence type="ECO:0000259" key="14">
    <source>
        <dbReference type="Pfam" id="PF07715"/>
    </source>
</evidence>
<dbReference type="RefSeq" id="WP_261893285.1">
    <property type="nucleotide sequence ID" value="NZ_AP024895.1"/>
</dbReference>
<gene>
    <name evidence="15" type="ORF">R8Z52_15115</name>
</gene>
<dbReference type="PANTHER" id="PTHR32552:SF74">
    <property type="entry name" value="HYDROXAMATE SIDEROPHORE RECEPTOR FHUE"/>
    <property type="match status" value="1"/>
</dbReference>
<dbReference type="InterPro" id="IPR037066">
    <property type="entry name" value="Plug_dom_sf"/>
</dbReference>
<evidence type="ECO:0000259" key="13">
    <source>
        <dbReference type="Pfam" id="PF00593"/>
    </source>
</evidence>
<feature type="domain" description="TonB-dependent receptor plug" evidence="14">
    <location>
        <begin position="65"/>
        <end position="165"/>
    </location>
</feature>
<protein>
    <submittedName>
        <fullName evidence="15">TonB-dependent siderophore receptor</fullName>
    </submittedName>
</protein>
<dbReference type="Gene3D" id="2.40.170.20">
    <property type="entry name" value="TonB-dependent receptor, beta-barrel domain"/>
    <property type="match status" value="1"/>
</dbReference>
<dbReference type="CDD" id="cd01347">
    <property type="entry name" value="ligand_gated_channel"/>
    <property type="match status" value="1"/>
</dbReference>
<name>A0ABZ0QD23_9VIBR</name>
<organism evidence="15 16">
    <name type="scientific">Vibrio porteresiae DSM 19223</name>
    <dbReference type="NCBI Taxonomy" id="1123496"/>
    <lineage>
        <taxon>Bacteria</taxon>
        <taxon>Pseudomonadati</taxon>
        <taxon>Pseudomonadota</taxon>
        <taxon>Gammaproteobacteria</taxon>
        <taxon>Vibrionales</taxon>
        <taxon>Vibrionaceae</taxon>
        <taxon>Vibrio</taxon>
    </lineage>
</organism>
<dbReference type="Pfam" id="PF07715">
    <property type="entry name" value="Plug"/>
    <property type="match status" value="1"/>
</dbReference>
<evidence type="ECO:0000256" key="2">
    <source>
        <dbReference type="ARBA" id="ARBA00009810"/>
    </source>
</evidence>
<feature type="chain" id="PRO_5045348449" evidence="12">
    <location>
        <begin position="27"/>
        <end position="714"/>
    </location>
</feature>
<keyword evidence="6 11" id="KW-0798">TonB box</keyword>
<dbReference type="InterPro" id="IPR012910">
    <property type="entry name" value="Plug_dom"/>
</dbReference>
<evidence type="ECO:0000256" key="9">
    <source>
        <dbReference type="ARBA" id="ARBA00023237"/>
    </source>
</evidence>
<comment type="similarity">
    <text evidence="2 10 11">Belongs to the TonB-dependent receptor family.</text>
</comment>
<keyword evidence="9 10" id="KW-0998">Cell outer membrane</keyword>
<dbReference type="PANTHER" id="PTHR32552">
    <property type="entry name" value="FERRICHROME IRON RECEPTOR-RELATED"/>
    <property type="match status" value="1"/>
</dbReference>
<evidence type="ECO:0000313" key="16">
    <source>
        <dbReference type="Proteomes" id="UP001304071"/>
    </source>
</evidence>
<evidence type="ECO:0000256" key="10">
    <source>
        <dbReference type="PROSITE-ProRule" id="PRU01360"/>
    </source>
</evidence>
<keyword evidence="12" id="KW-0732">Signal</keyword>
<reference evidence="15 16" key="1">
    <citation type="submission" date="2023-11" db="EMBL/GenBank/DDBJ databases">
        <title>Plant-associative lifestyle of Vibrio porteresiae and its evolutionary dynamics.</title>
        <authorList>
            <person name="Rameshkumar N."/>
            <person name="Kirti K."/>
        </authorList>
    </citation>
    <scope>NUCLEOTIDE SEQUENCE [LARGE SCALE GENOMIC DNA]</scope>
    <source>
        <strain evidence="15 16">MSSRF30</strain>
    </source>
</reference>
<keyword evidence="8 15" id="KW-0675">Receptor</keyword>
<dbReference type="InterPro" id="IPR039426">
    <property type="entry name" value="TonB-dep_rcpt-like"/>
</dbReference>
<dbReference type="InterPro" id="IPR010105">
    <property type="entry name" value="TonB_sidphr_rcpt"/>
</dbReference>
<dbReference type="Proteomes" id="UP001304071">
    <property type="component" value="Chromosome 1"/>
</dbReference>
<dbReference type="Pfam" id="PF00593">
    <property type="entry name" value="TonB_dep_Rec_b-barrel"/>
    <property type="match status" value="1"/>
</dbReference>
<evidence type="ECO:0000256" key="3">
    <source>
        <dbReference type="ARBA" id="ARBA00022448"/>
    </source>
</evidence>
<evidence type="ECO:0000313" key="15">
    <source>
        <dbReference type="EMBL" id="WPC73428.1"/>
    </source>
</evidence>
<evidence type="ECO:0000256" key="8">
    <source>
        <dbReference type="ARBA" id="ARBA00023170"/>
    </source>
</evidence>
<proteinExistence type="inferred from homology"/>
<dbReference type="InterPro" id="IPR000531">
    <property type="entry name" value="Beta-barrel_TonB"/>
</dbReference>
<comment type="subcellular location">
    <subcellularLocation>
        <location evidence="1 10">Cell outer membrane</location>
        <topology evidence="1 10">Multi-pass membrane protein</topology>
    </subcellularLocation>
</comment>
<keyword evidence="3 10" id="KW-0813">Transport</keyword>
<evidence type="ECO:0000256" key="5">
    <source>
        <dbReference type="ARBA" id="ARBA00022692"/>
    </source>
</evidence>
<dbReference type="InterPro" id="IPR036942">
    <property type="entry name" value="Beta-barrel_TonB_sf"/>
</dbReference>
<evidence type="ECO:0000256" key="1">
    <source>
        <dbReference type="ARBA" id="ARBA00004571"/>
    </source>
</evidence>
<evidence type="ECO:0000256" key="11">
    <source>
        <dbReference type="RuleBase" id="RU003357"/>
    </source>
</evidence>
<feature type="signal peptide" evidence="12">
    <location>
        <begin position="1"/>
        <end position="26"/>
    </location>
</feature>
<feature type="domain" description="TonB-dependent receptor-like beta-barrel" evidence="13">
    <location>
        <begin position="274"/>
        <end position="683"/>
    </location>
</feature>
<evidence type="ECO:0000256" key="6">
    <source>
        <dbReference type="ARBA" id="ARBA00023077"/>
    </source>
</evidence>
<dbReference type="EMBL" id="CP138203">
    <property type="protein sequence ID" value="WPC73428.1"/>
    <property type="molecule type" value="Genomic_DNA"/>
</dbReference>
<evidence type="ECO:0000256" key="7">
    <source>
        <dbReference type="ARBA" id="ARBA00023136"/>
    </source>
</evidence>
<keyword evidence="4 10" id="KW-1134">Transmembrane beta strand</keyword>
<evidence type="ECO:0000256" key="12">
    <source>
        <dbReference type="SAM" id="SignalP"/>
    </source>
</evidence>
<sequence length="714" mass="79798">MKNFSYSPVAIAIWGVAALCPTFALADNSTSSTDNATIETMTVVGKDKMLSPEIKSGTGLNISADETPQSITVVDAQTMTDRNMTSINDVLDNVIGISMLHTDNVRTQYQSRGFDITNFQIDGTPYSWSDTAGDMGETQMDMSVFETVEVVRGSTGLTTGIGDPSASINLVHKHADSADFKGNVEASLGSWNNRSLMMDVQSGLNDDGSLRGRFVAKTQQSDSYSDYYSTKRNVLYGVVEKDITDETLVRVGVNYQRDDSDGVVWGGLPGVYSNGNKTNFSRSQSTAAKWTYWNTQSVGGYADLEHSMDNGWKWKAHYNHTENQQWSKLLYVYADSTDLDEDNGSGLASYPYKSKGEVKQDSLDLHLDGQYALFDRWHDFTVGGLYSRQTRQSQYYDALGDNAYMDVSNFYAWDGNFAEPEWATSSTAENDLKVVQKGLYAATRFNVRDDLKLIVGGRIASWQQTGMSYDEDVSYGKDGIFMPYAGALYDINDQTRVYASYATIFQPQNAQDRNGKFLDPIEGDTYEVGMKNRYFDDKVQFSVALFRIEEDNLAQDDEGYYVPGSALEQAETAADEAVSKGFEVQVASKPTEGLDVNLGYTQFKAEDKDGTEINTEYARKQLKFFSSYRFVEWMPKLTVGAGVRWQSRTYVSDVSQSAYSLVDMMVKYQVTKKLGVNLNIDNLFDKKYYNYLDSGNQVRYGAPLNATLSMNYSF</sequence>
<dbReference type="SUPFAM" id="SSF56935">
    <property type="entry name" value="Porins"/>
    <property type="match status" value="1"/>
</dbReference>
<keyword evidence="7 10" id="KW-0472">Membrane</keyword>
<evidence type="ECO:0000256" key="4">
    <source>
        <dbReference type="ARBA" id="ARBA00022452"/>
    </source>
</evidence>
<accession>A0ABZ0QD23</accession>
<keyword evidence="5 10" id="KW-0812">Transmembrane</keyword>
<keyword evidence="16" id="KW-1185">Reference proteome</keyword>
<dbReference type="NCBIfam" id="TIGR01783">
    <property type="entry name" value="TonB-siderophor"/>
    <property type="match status" value="1"/>
</dbReference>
<dbReference type="Gene3D" id="2.170.130.10">
    <property type="entry name" value="TonB-dependent receptor, plug domain"/>
    <property type="match status" value="1"/>
</dbReference>
<dbReference type="PROSITE" id="PS52016">
    <property type="entry name" value="TONB_DEPENDENT_REC_3"/>
    <property type="match status" value="1"/>
</dbReference>